<keyword evidence="2" id="KW-1185">Reference proteome</keyword>
<dbReference type="AlphaFoldDB" id="A0ABD2JFA7"/>
<accession>A0ABD2JFA7</accession>
<comment type="caution">
    <text evidence="1">The sequence shown here is derived from an EMBL/GenBank/DDBJ whole genome shotgun (WGS) entry which is preliminary data.</text>
</comment>
<sequence>MKIYGLFHWLHHTMLKTIKKVNVVKILNTHGRSKRSVARTACYKLFKSCFQECYMNQSQNDVYVLNCRIDLGICVNQNCSLTVCPRPKNFGRCHEKCRSKTRKMQNDPREWERRAEEK</sequence>
<dbReference type="EMBL" id="JBICCN010000145">
    <property type="protein sequence ID" value="KAL3089316.1"/>
    <property type="molecule type" value="Genomic_DNA"/>
</dbReference>
<gene>
    <name evidence="1" type="ORF">niasHS_007038</name>
</gene>
<proteinExistence type="predicted"/>
<protein>
    <submittedName>
        <fullName evidence="1">Uncharacterized protein</fullName>
    </submittedName>
</protein>
<reference evidence="1 2" key="1">
    <citation type="submission" date="2024-10" db="EMBL/GenBank/DDBJ databases">
        <authorList>
            <person name="Kim D."/>
        </authorList>
    </citation>
    <scope>NUCLEOTIDE SEQUENCE [LARGE SCALE GENOMIC DNA]</scope>
    <source>
        <strain evidence="1">Taebaek</strain>
    </source>
</reference>
<organism evidence="1 2">
    <name type="scientific">Heterodera schachtii</name>
    <name type="common">Sugarbeet cyst nematode worm</name>
    <name type="synonym">Tylenchus schachtii</name>
    <dbReference type="NCBI Taxonomy" id="97005"/>
    <lineage>
        <taxon>Eukaryota</taxon>
        <taxon>Metazoa</taxon>
        <taxon>Ecdysozoa</taxon>
        <taxon>Nematoda</taxon>
        <taxon>Chromadorea</taxon>
        <taxon>Rhabditida</taxon>
        <taxon>Tylenchina</taxon>
        <taxon>Tylenchomorpha</taxon>
        <taxon>Tylenchoidea</taxon>
        <taxon>Heteroderidae</taxon>
        <taxon>Heteroderinae</taxon>
        <taxon>Heterodera</taxon>
    </lineage>
</organism>
<evidence type="ECO:0000313" key="1">
    <source>
        <dbReference type="EMBL" id="KAL3089316.1"/>
    </source>
</evidence>
<dbReference type="Proteomes" id="UP001620645">
    <property type="component" value="Unassembled WGS sequence"/>
</dbReference>
<evidence type="ECO:0000313" key="2">
    <source>
        <dbReference type="Proteomes" id="UP001620645"/>
    </source>
</evidence>
<name>A0ABD2JFA7_HETSC</name>